<dbReference type="Pfam" id="PF13911">
    <property type="entry name" value="AhpC-TSA_2"/>
    <property type="match status" value="1"/>
</dbReference>
<dbReference type="EMBL" id="JALJRB010000022">
    <property type="protein sequence ID" value="MCJ8502217.1"/>
    <property type="molecule type" value="Genomic_DNA"/>
</dbReference>
<keyword evidence="2" id="KW-1185">Reference proteome</keyword>
<proteinExistence type="predicted"/>
<dbReference type="PANTHER" id="PTHR28630:SF3">
    <property type="entry name" value="PEROXIREDOXIN-LIKE 2C"/>
    <property type="match status" value="1"/>
</dbReference>
<dbReference type="CDD" id="cd02970">
    <property type="entry name" value="PRX_like2"/>
    <property type="match status" value="1"/>
</dbReference>
<evidence type="ECO:0000313" key="1">
    <source>
        <dbReference type="EMBL" id="MCJ8502217.1"/>
    </source>
</evidence>
<protein>
    <submittedName>
        <fullName evidence="1">AhpC/TSA family protein</fullName>
    </submittedName>
</protein>
<dbReference type="InterPro" id="IPR036249">
    <property type="entry name" value="Thioredoxin-like_sf"/>
</dbReference>
<organism evidence="1 2">
    <name type="scientific">Desulfatitalea alkaliphila</name>
    <dbReference type="NCBI Taxonomy" id="2929485"/>
    <lineage>
        <taxon>Bacteria</taxon>
        <taxon>Pseudomonadati</taxon>
        <taxon>Thermodesulfobacteriota</taxon>
        <taxon>Desulfobacteria</taxon>
        <taxon>Desulfobacterales</taxon>
        <taxon>Desulfosarcinaceae</taxon>
        <taxon>Desulfatitalea</taxon>
    </lineage>
</organism>
<sequence>MFARQQVADLTEIVAELDEAGVALAAIGSGTPEQAREFMAKFKFPGEMYVDPSLSVYKAFGLERGFWKTLGPASVGRGLKAMTRGFRQGGSAGDLWQQGGLFVLGPGQQLLFQHRNPAAGKQADLNAVLAAATAP</sequence>
<evidence type="ECO:0000313" key="2">
    <source>
        <dbReference type="Proteomes" id="UP001165427"/>
    </source>
</evidence>
<dbReference type="PANTHER" id="PTHR28630">
    <property type="match status" value="1"/>
</dbReference>
<dbReference type="Gene3D" id="3.40.30.10">
    <property type="entry name" value="Glutaredoxin"/>
    <property type="match status" value="1"/>
</dbReference>
<dbReference type="InterPro" id="IPR032801">
    <property type="entry name" value="PXL2A/B/C"/>
</dbReference>
<reference evidence="1" key="1">
    <citation type="submission" date="2022-04" db="EMBL/GenBank/DDBJ databases">
        <title>Desulfatitalea alkaliphila sp. nov., a novel anaerobic sulfate-reducing bacterium isolated from terrestrial mud volcano, Taman Peninsula, Russia.</title>
        <authorList>
            <person name="Khomyakova M.A."/>
            <person name="Merkel A.Y."/>
            <person name="Slobodkin A.I."/>
        </authorList>
    </citation>
    <scope>NUCLEOTIDE SEQUENCE</scope>
    <source>
        <strain evidence="1">M08but</strain>
    </source>
</reference>
<gene>
    <name evidence="1" type="ORF">MRX98_16655</name>
</gene>
<name>A0AA41R345_9BACT</name>
<dbReference type="AlphaFoldDB" id="A0AA41R345"/>
<dbReference type="Proteomes" id="UP001165427">
    <property type="component" value="Unassembled WGS sequence"/>
</dbReference>
<comment type="caution">
    <text evidence="1">The sequence shown here is derived from an EMBL/GenBank/DDBJ whole genome shotgun (WGS) entry which is preliminary data.</text>
</comment>
<accession>A0AA41R345</accession>
<dbReference type="SUPFAM" id="SSF52833">
    <property type="entry name" value="Thioredoxin-like"/>
    <property type="match status" value="1"/>
</dbReference>